<comment type="caution">
    <text evidence="2">The sequence shown here is derived from an EMBL/GenBank/DDBJ whole genome shotgun (WGS) entry which is preliminary data.</text>
</comment>
<reference evidence="2" key="1">
    <citation type="submission" date="2020-05" db="EMBL/GenBank/DDBJ databases">
        <title>High-Quality Genomes of Partial-Nitritation/Anammox System by Hierarchical Clustering Based Hybrid Assembly.</title>
        <authorList>
            <person name="Liu L."/>
            <person name="Wang Y."/>
            <person name="Che Y."/>
            <person name="Chen Y."/>
            <person name="Xia Y."/>
            <person name="Luo R."/>
            <person name="Cheng S.H."/>
            <person name="Zheng C."/>
            <person name="Zhang T."/>
        </authorList>
    </citation>
    <scope>NUCLEOTIDE SEQUENCE</scope>
    <source>
        <strain evidence="2">H1_PAT1</strain>
    </source>
</reference>
<dbReference type="AlphaFoldDB" id="A0A928Y549"/>
<evidence type="ECO:0000313" key="3">
    <source>
        <dbReference type="Proteomes" id="UP000710385"/>
    </source>
</evidence>
<feature type="transmembrane region" description="Helical" evidence="1">
    <location>
        <begin position="20"/>
        <end position="45"/>
    </location>
</feature>
<gene>
    <name evidence="2" type="ORF">HS096_00060</name>
</gene>
<name>A0A928Y549_UNCKA</name>
<dbReference type="EMBL" id="JABTTY010000001">
    <property type="protein sequence ID" value="MBE7524783.1"/>
    <property type="molecule type" value="Genomic_DNA"/>
</dbReference>
<keyword evidence="1" id="KW-0812">Transmembrane</keyword>
<keyword evidence="1" id="KW-0472">Membrane</keyword>
<evidence type="ECO:0000256" key="1">
    <source>
        <dbReference type="SAM" id="Phobius"/>
    </source>
</evidence>
<evidence type="ECO:0000313" key="2">
    <source>
        <dbReference type="EMBL" id="MBE7524783.1"/>
    </source>
</evidence>
<protein>
    <submittedName>
        <fullName evidence="2">Uncharacterized protein</fullName>
    </submittedName>
</protein>
<organism evidence="2 3">
    <name type="scientific">candidate division WWE3 bacterium</name>
    <dbReference type="NCBI Taxonomy" id="2053526"/>
    <lineage>
        <taxon>Bacteria</taxon>
        <taxon>Katanobacteria</taxon>
    </lineage>
</organism>
<accession>A0A928Y549</accession>
<proteinExistence type="predicted"/>
<dbReference type="Proteomes" id="UP000710385">
    <property type="component" value="Unassembled WGS sequence"/>
</dbReference>
<sequence>MLPDRLLKRQKRTMPDPKRVIRIIRILGATNLLLGIALFASWAWFLKLNKTLNVYAVAESFAPPLRVEMPMRTYSEHVAVGNGDILRHPVLTVYGKVRQYEGLRETLDGFYVSVHGEMVYPKPITGEFAEKILLNPGRNVIDVEIHWGGAAQYKYSYIFTYVPEPADPGAQGDGMPNMPIPAL</sequence>
<keyword evidence="1" id="KW-1133">Transmembrane helix</keyword>